<keyword evidence="4" id="KW-0804">Transcription</keyword>
<dbReference type="Gene3D" id="1.10.10.10">
    <property type="entry name" value="Winged helix-like DNA-binding domain superfamily/Winged helix DNA-binding domain"/>
    <property type="match status" value="1"/>
</dbReference>
<dbReference type="InterPro" id="IPR055166">
    <property type="entry name" value="Transc_reg_Sar_Rot_HTH"/>
</dbReference>
<evidence type="ECO:0000256" key="7">
    <source>
        <dbReference type="ARBA" id="ARBA00047207"/>
    </source>
</evidence>
<accession>A0ABU0TDX4</accession>
<evidence type="ECO:0000256" key="2">
    <source>
        <dbReference type="ARBA" id="ARBA00023015"/>
    </source>
</evidence>
<dbReference type="InterPro" id="IPR000835">
    <property type="entry name" value="HTH_MarR-typ"/>
</dbReference>
<protein>
    <recommendedName>
        <fullName evidence="6">HTH-type transcriptional regulator SarZ</fullName>
    </recommendedName>
    <alternativeName>
        <fullName evidence="7">Staphylococcal accessory regulator Z</fullName>
    </alternativeName>
</protein>
<comment type="subcellular location">
    <subcellularLocation>
        <location evidence="1">Cytoplasm</location>
    </subcellularLocation>
</comment>
<feature type="domain" description="HTH marR-type" evidence="8">
    <location>
        <begin position="1"/>
        <end position="133"/>
    </location>
</feature>
<keyword evidence="2" id="KW-0805">Transcription regulation</keyword>
<dbReference type="PANTHER" id="PTHR42756:SF1">
    <property type="entry name" value="TRANSCRIPTIONAL REPRESSOR OF EMRAB OPERON"/>
    <property type="match status" value="1"/>
</dbReference>
<organism evidence="9 10">
    <name type="scientific">Chryseobacterium camelliae</name>
    <dbReference type="NCBI Taxonomy" id="1265445"/>
    <lineage>
        <taxon>Bacteria</taxon>
        <taxon>Pseudomonadati</taxon>
        <taxon>Bacteroidota</taxon>
        <taxon>Flavobacteriia</taxon>
        <taxon>Flavobacteriales</taxon>
        <taxon>Weeksellaceae</taxon>
        <taxon>Chryseobacterium group</taxon>
        <taxon>Chryseobacterium</taxon>
    </lineage>
</organism>
<dbReference type="PANTHER" id="PTHR42756">
    <property type="entry name" value="TRANSCRIPTIONAL REGULATOR, MARR"/>
    <property type="match status" value="1"/>
</dbReference>
<dbReference type="PROSITE" id="PS50995">
    <property type="entry name" value="HTH_MARR_2"/>
    <property type="match status" value="1"/>
</dbReference>
<evidence type="ECO:0000313" key="9">
    <source>
        <dbReference type="EMBL" id="MDQ1095269.1"/>
    </source>
</evidence>
<dbReference type="InterPro" id="IPR036388">
    <property type="entry name" value="WH-like_DNA-bd_sf"/>
</dbReference>
<reference evidence="9 10" key="1">
    <citation type="submission" date="2023-07" db="EMBL/GenBank/DDBJ databases">
        <title>Functional and genomic diversity of the sorghum phyllosphere microbiome.</title>
        <authorList>
            <person name="Shade A."/>
        </authorList>
    </citation>
    <scope>NUCLEOTIDE SEQUENCE [LARGE SCALE GENOMIC DNA]</scope>
    <source>
        <strain evidence="9 10">SORGH_AS_1064</strain>
    </source>
</reference>
<dbReference type="Pfam" id="PF22381">
    <property type="entry name" value="Staph_reg_Sar_Rot"/>
    <property type="match status" value="1"/>
</dbReference>
<dbReference type="InterPro" id="IPR036390">
    <property type="entry name" value="WH_DNA-bd_sf"/>
</dbReference>
<keyword evidence="10" id="KW-1185">Reference proteome</keyword>
<evidence type="ECO:0000256" key="3">
    <source>
        <dbReference type="ARBA" id="ARBA00023125"/>
    </source>
</evidence>
<evidence type="ECO:0000256" key="6">
    <source>
        <dbReference type="ARBA" id="ARBA00047188"/>
    </source>
</evidence>
<proteinExistence type="inferred from homology"/>
<comment type="caution">
    <text evidence="9">The sequence shown here is derived from an EMBL/GenBank/DDBJ whole genome shotgun (WGS) entry which is preliminary data.</text>
</comment>
<dbReference type="PRINTS" id="PR00598">
    <property type="entry name" value="HTHMARR"/>
</dbReference>
<name>A0ABU0TDX4_9FLAO</name>
<evidence type="ECO:0000313" key="10">
    <source>
        <dbReference type="Proteomes" id="UP001225072"/>
    </source>
</evidence>
<keyword evidence="3 9" id="KW-0238">DNA-binding</keyword>
<evidence type="ECO:0000256" key="1">
    <source>
        <dbReference type="ARBA" id="ARBA00004496"/>
    </source>
</evidence>
<comment type="similarity">
    <text evidence="5">Belongs to the SarZ family.</text>
</comment>
<dbReference type="Proteomes" id="UP001225072">
    <property type="component" value="Unassembled WGS sequence"/>
</dbReference>
<dbReference type="GO" id="GO:0003677">
    <property type="term" value="F:DNA binding"/>
    <property type="evidence" value="ECO:0007669"/>
    <property type="project" value="UniProtKB-KW"/>
</dbReference>
<dbReference type="RefSeq" id="WP_307445879.1">
    <property type="nucleotide sequence ID" value="NZ_JAUTAL010000001.1"/>
</dbReference>
<dbReference type="SMART" id="SM00347">
    <property type="entry name" value="HTH_MARR"/>
    <property type="match status" value="1"/>
</dbReference>
<evidence type="ECO:0000256" key="5">
    <source>
        <dbReference type="ARBA" id="ARBA00046337"/>
    </source>
</evidence>
<dbReference type="SUPFAM" id="SSF46785">
    <property type="entry name" value="Winged helix' DNA-binding domain"/>
    <property type="match status" value="1"/>
</dbReference>
<evidence type="ECO:0000259" key="8">
    <source>
        <dbReference type="PROSITE" id="PS50995"/>
    </source>
</evidence>
<dbReference type="EMBL" id="JAUTAL010000001">
    <property type="protein sequence ID" value="MDQ1095269.1"/>
    <property type="molecule type" value="Genomic_DNA"/>
</dbReference>
<evidence type="ECO:0000256" key="4">
    <source>
        <dbReference type="ARBA" id="ARBA00023163"/>
    </source>
</evidence>
<sequence>MEYIGKELLYLSKQHRALLAKRLSGIQLFPGQDGLLYYLSLQDGQSMSSLVEKLQIQHATLFKMVERMTKEGLLKKYKDAADMRTSVIYLTDKGKVKLEELAIIWKEIELTLSNGLSAEEKKSFFKILHKISNNINHA</sequence>
<gene>
    <name evidence="9" type="ORF">QE404_000416</name>
</gene>